<dbReference type="EMBL" id="LR215010">
    <property type="protein sequence ID" value="VEU69023.1"/>
    <property type="molecule type" value="Genomic_DNA"/>
</dbReference>
<name>A0A449AR60_9BACT</name>
<evidence type="ECO:0000256" key="1">
    <source>
        <dbReference type="ARBA" id="ARBA00001946"/>
    </source>
</evidence>
<dbReference type="InterPro" id="IPR041383">
    <property type="entry name" value="RuvC_III"/>
</dbReference>
<gene>
    <name evidence="12" type="primary">cas9</name>
    <name evidence="14" type="ORF">NCTC10146_00488</name>
</gene>
<keyword evidence="3 12" id="KW-0479">Metal-binding</keyword>
<comment type="subunit">
    <text evidence="11 12">Monomer. Binds crRNA and tracrRNA.</text>
</comment>
<keyword evidence="4 12" id="KW-0255">Endonuclease</keyword>
<evidence type="ECO:0000256" key="8">
    <source>
        <dbReference type="ARBA" id="ARBA00023118"/>
    </source>
</evidence>
<feature type="binding site" evidence="12">
    <location>
        <position position="12"/>
    </location>
    <ligand>
        <name>Mg(2+)</name>
        <dbReference type="ChEBI" id="CHEBI:18420"/>
        <label>2</label>
    </ligand>
</feature>
<feature type="binding site" evidence="12">
    <location>
        <position position="586"/>
    </location>
    <ligand>
        <name>Mg(2+)</name>
        <dbReference type="ChEBI" id="CHEBI:18420"/>
        <label>2</label>
    </ligand>
</feature>
<keyword evidence="7 12" id="KW-0694">RNA-binding</keyword>
<dbReference type="InterPro" id="IPR036397">
    <property type="entry name" value="RNaseH_sf"/>
</dbReference>
<feature type="binding site" evidence="12">
    <location>
        <position position="582"/>
    </location>
    <ligand>
        <name>Mg(2+)</name>
        <dbReference type="ChEBI" id="CHEBI:18420"/>
        <label>1</label>
    </ligand>
</feature>
<dbReference type="NCBIfam" id="TIGR01865">
    <property type="entry name" value="cas_Csn1"/>
    <property type="match status" value="1"/>
</dbReference>
<evidence type="ECO:0000256" key="11">
    <source>
        <dbReference type="ARBA" id="ARBA00046380"/>
    </source>
</evidence>
<dbReference type="RefSeq" id="WP_004794730.1">
    <property type="nucleotide sequence ID" value="NZ_LR215010.1"/>
</dbReference>
<comment type="function">
    <text evidence="12">CRISPR (clustered regularly interspaced short palindromic repeat) is an adaptive immune system that provides protection against mobile genetic elements (viruses, transposable elements and conjugative plasmids). CRISPR clusters contain spacers, sequences complementary to antecedent mobile elements, and target invading nucleic acids. CRISPR clusters are transcribed and processed into CRISPR RNA (crRNA). In type II CRISPR systems correct processing of pre-crRNA requires a trans-encoded small RNA (tracrRNA), endogenous ribonuclease 3 (rnc) and this protein. The tracrRNA serves as a guide for ribonuclease 3-aided processing of pre-crRNA. Subsequently Cas9/crRNA/tracrRNA endonucleolytically cleaves linear or circular dsDNA target complementary to the spacer; Cas9 is inactive in the absence of the 2 guide RNAs (gRNA). Cas9 recognizes the protospacer adjacent motif (PAM) in the CRISPR repeat sequences to help distinguish self versus nonself, as targets within the bacterial CRISPR locus do not have PAMs. PAM recognition is also required for catalytic activity.</text>
</comment>
<comment type="similarity">
    <text evidence="12">Belongs to the CRISPR-associated Cas9 family.</text>
</comment>
<keyword evidence="2 12" id="KW-0540">Nuclease</keyword>
<dbReference type="GO" id="GO:0046872">
    <property type="term" value="F:metal ion binding"/>
    <property type="evidence" value="ECO:0007669"/>
    <property type="project" value="UniProtKB-UniRule"/>
</dbReference>
<evidence type="ECO:0000256" key="5">
    <source>
        <dbReference type="ARBA" id="ARBA00022801"/>
    </source>
</evidence>
<dbReference type="InterPro" id="IPR028629">
    <property type="entry name" value="Cas9"/>
</dbReference>
<dbReference type="GO" id="GO:0004519">
    <property type="term" value="F:endonuclease activity"/>
    <property type="evidence" value="ECO:0007669"/>
    <property type="project" value="UniProtKB-UniRule"/>
</dbReference>
<accession>A0A449AR60</accession>
<evidence type="ECO:0000256" key="12">
    <source>
        <dbReference type="HAMAP-Rule" id="MF_01480"/>
    </source>
</evidence>
<comment type="domain">
    <text evidence="12">Has 2 endonuclease domains. The discontinuous RuvC-like domain cleaves the target DNA noncomplementary to crRNA while the HNH nuclease domain cleaves the target DNA complementary to crRNA.</text>
</comment>
<evidence type="ECO:0000256" key="4">
    <source>
        <dbReference type="ARBA" id="ARBA00022759"/>
    </source>
</evidence>
<dbReference type="Gene3D" id="3.30.420.10">
    <property type="entry name" value="Ribonuclease H-like superfamily/Ribonuclease H"/>
    <property type="match status" value="2"/>
</dbReference>
<dbReference type="AlphaFoldDB" id="A0A449AR60"/>
<dbReference type="GO" id="GO:0003677">
    <property type="term" value="F:DNA binding"/>
    <property type="evidence" value="ECO:0007669"/>
    <property type="project" value="UniProtKB-UniRule"/>
</dbReference>
<feature type="active site" description="Proton acceptor for HNH nuclease domain" evidence="12">
    <location>
        <position position="666"/>
    </location>
</feature>
<sequence>MEKKRKVTLGFDLGIASVGWAIVDSETNQVYKLGSRLFDAPDTNLERRTQRGTRRLLRRRKYRNQKFYNLVKRTEVFGLSSREAIENRFRELSIKYPNIIELKTKALSQEVCPDEIAWILHDYLKNRGYFYDEKETKEDFDQQTVESMPSYKLNEFYKKYGYFKGALSQPTESEMKDNKDLKEAFFFDFSNKEWLKEINYFFNVQKNILSETFIEEFKKIFSFTRDISKGPGSDNMPSPYGIFGEFGDNGQGGRYEHIWDKNIGKCSIFTNEQRAPKYLPSALIFNFLNELANIRLYSTDKKNIQPLWKLSSVDKLNILLNLFNLPISEKKKKLTSTNINDIVKKESIKSIMISVEDIDMIKDEWAGKEPNVYGVGLSGLNIEESAKENKFKFQDLKILNVLINLLDNVGIKFEFKDRNDIIKNLELLDNLYLFLIYQKESNNKDSSIDLFIAKNESLNIENLKLKLKEFLLGAGNEFENHNSKTHSLSKKAIDEILPKLLDNNEGWNLEAIKNYDEEIKSQIEDNSSLMAKQDKKYLNDNFLKDAILPPNVKVTFQQAILIFNKIIQKFSKDFEIDKVVIELAREMTQDQENDALKGIAKAQKSKKSLVEERLEANNIDKSVFNDKYEKLIYKIFLWISQDFKDPYTGAQISVNEIVNNKVEIDHIIPYSLCFDDSSANKVLVHKQSNQEKSNSLPYEYIKQGHSGWNWDEFTKYVKRVFVNNVDSILSKKERLKKSENLLTASYDGYDKLGFLARNLNDTRYATILFRDQLNNYAEHHLIDNKKMFKVIAMNGAVTSFIRKNMSYDNKLRLKDRSDFSHHAYDAAIIALFSNKTKTLYNLIDPSLNGIISKRSEGYWVIEDRYTGEIKELKKEDWTSIKNNVQARKIAKEIEEYLIDLDDEVFFSRKTKRKTNRQLYNETIYGIATKTDEDGITNYYKKEKFSILDDKDIYLRLLREREKFVINQSNPEVIDQIIEIIESYGKENNIPSRDEAINIKYTKNKINYNLYLKQYMRSLTKSLDQFSEEFINQMIANKTFVLYNPTKNTTRKIKFLRLVNDVKINDIRKNQVINKFNGKNNEPKAFYENINSLGAIVFKNSANNFKTLSINTQIAIFGDKNWDIEDFKTYNMEKIEKYKEIYGIDKTYNFHSFIFPGTILLDKQNKEFYYISSIQTVRDIIEIKFLNKIEFKDENKNQDTSKTPKRLMFGIKSIMNNYEQVDISPFGINKKIFE</sequence>
<evidence type="ECO:0000256" key="2">
    <source>
        <dbReference type="ARBA" id="ARBA00022722"/>
    </source>
</evidence>
<dbReference type="InterPro" id="IPR033114">
    <property type="entry name" value="HNH_CAS9"/>
</dbReference>
<reference evidence="14 15" key="1">
    <citation type="submission" date="2019-01" db="EMBL/GenBank/DDBJ databases">
        <authorList>
            <consortium name="Pathogen Informatics"/>
        </authorList>
    </citation>
    <scope>NUCLEOTIDE SEQUENCE [LARGE SCALE GENOMIC DNA]</scope>
    <source>
        <strain evidence="14 15">NCTC10146</strain>
    </source>
</reference>
<protein>
    <recommendedName>
        <fullName evidence="12">CRISPR-associated endonuclease Cas9</fullName>
        <ecNumber evidence="12">3.1.-.-</ecNumber>
    </recommendedName>
</protein>
<feature type="binding site" evidence="12">
    <location>
        <position position="586"/>
    </location>
    <ligand>
        <name>Mg(2+)</name>
        <dbReference type="ChEBI" id="CHEBI:18420"/>
        <label>1</label>
    </ligand>
</feature>
<feature type="active site" description="For RuvC-like nuclease domain" evidence="12">
    <location>
        <position position="12"/>
    </location>
</feature>
<evidence type="ECO:0000313" key="14">
    <source>
        <dbReference type="EMBL" id="VEU69023.1"/>
    </source>
</evidence>
<dbReference type="InterPro" id="IPR003615">
    <property type="entry name" value="HNH_nuc"/>
</dbReference>
<dbReference type="GO" id="GO:0016787">
    <property type="term" value="F:hydrolase activity"/>
    <property type="evidence" value="ECO:0007669"/>
    <property type="project" value="UniProtKB-KW"/>
</dbReference>
<dbReference type="PROSITE" id="PS51749">
    <property type="entry name" value="HNH_CAS9"/>
    <property type="match status" value="1"/>
</dbReference>
<dbReference type="GO" id="GO:0003723">
    <property type="term" value="F:RNA binding"/>
    <property type="evidence" value="ECO:0007669"/>
    <property type="project" value="UniProtKB-UniRule"/>
</dbReference>
<dbReference type="GO" id="GO:0043571">
    <property type="term" value="P:maintenance of CRISPR repeat elements"/>
    <property type="evidence" value="ECO:0007669"/>
    <property type="project" value="UniProtKB-UniRule"/>
</dbReference>
<feature type="binding site" evidence="12">
    <location>
        <position position="822"/>
    </location>
    <ligand>
        <name>Mg(2+)</name>
        <dbReference type="ChEBI" id="CHEBI:18420"/>
        <label>2</label>
    </ligand>
</feature>
<keyword evidence="8 12" id="KW-0051">Antiviral defense</keyword>
<comment type="cofactor">
    <cofactor evidence="1 12">
        <name>Mg(2+)</name>
        <dbReference type="ChEBI" id="CHEBI:18420"/>
    </cofactor>
</comment>
<keyword evidence="10" id="KW-0464">Manganese</keyword>
<feature type="domain" description="HNH Cas9-type" evidence="13">
    <location>
        <begin position="588"/>
        <end position="759"/>
    </location>
</feature>
<dbReference type="GO" id="GO:0051607">
    <property type="term" value="P:defense response to virus"/>
    <property type="evidence" value="ECO:0007669"/>
    <property type="project" value="UniProtKB-UniRule"/>
</dbReference>
<organism evidence="14 15">
    <name type="scientific">Mycoplasmopsis canis</name>
    <dbReference type="NCBI Taxonomy" id="29555"/>
    <lineage>
        <taxon>Bacteria</taxon>
        <taxon>Bacillati</taxon>
        <taxon>Mycoplasmatota</taxon>
        <taxon>Mycoplasmoidales</taxon>
        <taxon>Metamycoplasmataceae</taxon>
        <taxon>Mycoplasmopsis</taxon>
    </lineage>
</organism>
<keyword evidence="5 12" id="KW-0378">Hydrolase</keyword>
<evidence type="ECO:0000256" key="10">
    <source>
        <dbReference type="ARBA" id="ARBA00023211"/>
    </source>
</evidence>
<dbReference type="Pfam" id="PF13395">
    <property type="entry name" value="HNH_4"/>
    <property type="match status" value="1"/>
</dbReference>
<evidence type="ECO:0000256" key="9">
    <source>
        <dbReference type="ARBA" id="ARBA00023125"/>
    </source>
</evidence>
<proteinExistence type="inferred from homology"/>
<evidence type="ECO:0000313" key="15">
    <source>
        <dbReference type="Proteomes" id="UP000290495"/>
    </source>
</evidence>
<dbReference type="Proteomes" id="UP000290495">
    <property type="component" value="Chromosome"/>
</dbReference>
<dbReference type="Gene3D" id="1.10.30.50">
    <property type="match status" value="1"/>
</dbReference>
<evidence type="ECO:0000256" key="7">
    <source>
        <dbReference type="ARBA" id="ARBA00022884"/>
    </source>
</evidence>
<keyword evidence="9 12" id="KW-0238">DNA-binding</keyword>
<dbReference type="EC" id="3.1.-.-" evidence="12"/>
<dbReference type="HAMAP" id="MF_01480">
    <property type="entry name" value="Cas9"/>
    <property type="match status" value="1"/>
</dbReference>
<dbReference type="Pfam" id="PF18541">
    <property type="entry name" value="RuvC_III"/>
    <property type="match status" value="1"/>
</dbReference>
<feature type="binding site" evidence="12">
    <location>
        <position position="12"/>
    </location>
    <ligand>
        <name>Mg(2+)</name>
        <dbReference type="ChEBI" id="CHEBI:18420"/>
        <label>1</label>
    </ligand>
</feature>
<evidence type="ECO:0000259" key="13">
    <source>
        <dbReference type="PROSITE" id="PS51749"/>
    </source>
</evidence>
<evidence type="ECO:0000256" key="3">
    <source>
        <dbReference type="ARBA" id="ARBA00022723"/>
    </source>
</evidence>
<evidence type="ECO:0000256" key="6">
    <source>
        <dbReference type="ARBA" id="ARBA00022842"/>
    </source>
</evidence>
<keyword evidence="6 12" id="KW-0460">Magnesium</keyword>